<accession>A1HLW6</accession>
<dbReference type="Pfam" id="PF09661">
    <property type="entry name" value="DUF2398"/>
    <property type="match status" value="1"/>
</dbReference>
<dbReference type="AlphaFoldDB" id="A1HLW6"/>
<protein>
    <recommendedName>
        <fullName evidence="3">TIGR02678 family protein</fullName>
    </recommendedName>
</protein>
<reference evidence="1 2" key="2">
    <citation type="submission" date="2007-01" db="EMBL/GenBank/DDBJ databases">
        <title>Sequencing of the draft genome and assembly of Thermosinus carboxydivorans Nor1.</title>
        <authorList>
            <consortium name="US DOE Joint Genome Institute (JGI-PGF)"/>
            <person name="Copeland A."/>
            <person name="Lucas S."/>
            <person name="Lapidus A."/>
            <person name="Barry K."/>
            <person name="Glavina del Rio T."/>
            <person name="Dalin E."/>
            <person name="Tice H."/>
            <person name="Bruce D."/>
            <person name="Pitluck S."/>
            <person name="Richardson P."/>
        </authorList>
    </citation>
    <scope>NUCLEOTIDE SEQUENCE [LARGE SCALE GENOMIC DNA]</scope>
    <source>
        <strain evidence="1 2">Nor1</strain>
    </source>
</reference>
<comment type="caution">
    <text evidence="1">The sequence shown here is derived from an EMBL/GenBank/DDBJ whole genome shotgun (WGS) entry which is preliminary data.</text>
</comment>
<keyword evidence="2" id="KW-1185">Reference proteome</keyword>
<gene>
    <name evidence="1" type="ORF">TcarDRAFT_2508</name>
</gene>
<reference evidence="1 2" key="1">
    <citation type="submission" date="2007-01" db="EMBL/GenBank/DDBJ databases">
        <title>Annotation of the draft genome assembly of Thermosinus carboxydivorans Nor1.</title>
        <authorList>
            <consortium name="US DOE Joint Genome Institute (JGI-ORNL)"/>
            <person name="Larimer F."/>
            <person name="Land M."/>
            <person name="Hauser L."/>
        </authorList>
    </citation>
    <scope>NUCLEOTIDE SEQUENCE [LARGE SCALE GENOMIC DNA]</scope>
    <source>
        <strain evidence="1 2">Nor1</strain>
    </source>
</reference>
<sequence>MAEMEEVREALALLLENYWIVREEAPEQYNLIRRHEAHLRRYFLEKCGWRLMATPQFYKLEKIPAQPASWMGIQEFSHPRDYALLCCVLAFLEEKSVNEQFLLSDLCESLLALYPHEADERLNWESYEHRRSLVRALKFAVERGLVRLVDGDSEQFALRAESEALYEVTVLARYFLRSYPKDLHQYKSLAELQSAELFDDEATTGRGRRARVYRQLLLTAAYNAADARPEDFLYLRNMHRRLRDELESYTGLQFELYKDCVLLTSPERTNWCKQIFPFYQSGLHTVILHLASFCRDRWPAGEGWQQSFSPVAFERLVGECRECYGAGWTKEYRTATLSRLAAEVLAELEGWNMAAYDPETGFITLRPALARLAGRYPDGWPSRSEPAD</sequence>
<dbReference type="NCBIfam" id="TIGR02678">
    <property type="entry name" value="TIGR02678 family protein"/>
    <property type="match status" value="1"/>
</dbReference>
<dbReference type="InterPro" id="IPR013494">
    <property type="entry name" value="CHP02678"/>
</dbReference>
<dbReference type="EMBL" id="AAWL01000001">
    <property type="protein sequence ID" value="EAX48819.1"/>
    <property type="molecule type" value="Genomic_DNA"/>
</dbReference>
<organism evidence="1 2">
    <name type="scientific">Thermosinus carboxydivorans Nor1</name>
    <dbReference type="NCBI Taxonomy" id="401526"/>
    <lineage>
        <taxon>Bacteria</taxon>
        <taxon>Bacillati</taxon>
        <taxon>Bacillota</taxon>
        <taxon>Negativicutes</taxon>
        <taxon>Selenomonadales</taxon>
        <taxon>Sporomusaceae</taxon>
        <taxon>Thermosinus</taxon>
    </lineage>
</organism>
<evidence type="ECO:0008006" key="3">
    <source>
        <dbReference type="Google" id="ProtNLM"/>
    </source>
</evidence>
<name>A1HLW6_9FIRM</name>
<dbReference type="Proteomes" id="UP000005139">
    <property type="component" value="Unassembled WGS sequence"/>
</dbReference>
<proteinExistence type="predicted"/>
<dbReference type="eggNOG" id="ENOG502Z813">
    <property type="taxonomic scope" value="Bacteria"/>
</dbReference>
<dbReference type="OrthoDB" id="1654131at2"/>
<evidence type="ECO:0000313" key="1">
    <source>
        <dbReference type="EMBL" id="EAX48819.1"/>
    </source>
</evidence>
<evidence type="ECO:0000313" key="2">
    <source>
        <dbReference type="Proteomes" id="UP000005139"/>
    </source>
</evidence>